<proteinExistence type="inferred from homology"/>
<evidence type="ECO:0000313" key="12">
    <source>
        <dbReference type="EMBL" id="KAK8232469.1"/>
    </source>
</evidence>
<evidence type="ECO:0000256" key="4">
    <source>
        <dbReference type="ARBA" id="ARBA00022692"/>
    </source>
</evidence>
<keyword evidence="4 11" id="KW-0812">Transmembrane</keyword>
<evidence type="ECO:0000256" key="9">
    <source>
        <dbReference type="ARBA" id="ARBA00023136"/>
    </source>
</evidence>
<keyword evidence="6" id="KW-0931">ER-Golgi transport</keyword>
<feature type="transmembrane region" description="Helical" evidence="11">
    <location>
        <begin position="253"/>
        <end position="277"/>
    </location>
</feature>
<organism evidence="12 13">
    <name type="scientific">Phyllosticta capitalensis</name>
    <dbReference type="NCBI Taxonomy" id="121624"/>
    <lineage>
        <taxon>Eukaryota</taxon>
        <taxon>Fungi</taxon>
        <taxon>Dikarya</taxon>
        <taxon>Ascomycota</taxon>
        <taxon>Pezizomycotina</taxon>
        <taxon>Dothideomycetes</taxon>
        <taxon>Dothideomycetes incertae sedis</taxon>
        <taxon>Botryosphaeriales</taxon>
        <taxon>Phyllostictaceae</taxon>
        <taxon>Phyllosticta</taxon>
    </lineage>
</organism>
<gene>
    <name evidence="12" type="ORF">HDK90DRAFT_467626</name>
</gene>
<keyword evidence="13" id="KW-1185">Reference proteome</keyword>
<keyword evidence="7" id="KW-0653">Protein transport</keyword>
<evidence type="ECO:0000256" key="3">
    <source>
        <dbReference type="ARBA" id="ARBA00022448"/>
    </source>
</evidence>
<evidence type="ECO:0000256" key="6">
    <source>
        <dbReference type="ARBA" id="ARBA00022892"/>
    </source>
</evidence>
<protein>
    <recommendedName>
        <fullName evidence="14">Synaptobrevin</fullName>
    </recommendedName>
</protein>
<keyword evidence="8 11" id="KW-1133">Transmembrane helix</keyword>
<sequence>MARTQSLPAHQPDATAISLARLLDRLDRSLLSLDADPQLRTSSHARTKVGANLEYARSLLLRIEHDTAAIKVGSRRQAQQDDLQAKRELIKKLNQRLYELNQLEDEDDDDEEDAEDEGEDLSAAPASAPAFNNTPVESTLRSRRQQSASQDTGKSTSLFSPAPHAPGHEPNPRLQDSEKLLSHNRAEQENLTASLLQMAQSLRESSQRFSSSLEAEKDILDRAGKGLDHGAEGMQAAGQRMGTLRRMTEGKGWWARVQLYGLIALLWLACLVVMFVLPKLRF</sequence>
<dbReference type="EMBL" id="JBBWRZ010000007">
    <property type="protein sequence ID" value="KAK8232469.1"/>
    <property type="molecule type" value="Genomic_DNA"/>
</dbReference>
<feature type="region of interest" description="Disordered" evidence="10">
    <location>
        <begin position="100"/>
        <end position="175"/>
    </location>
</feature>
<name>A0ABR1YL37_9PEZI</name>
<comment type="similarity">
    <text evidence="2">Belongs to the USE1 family.</text>
</comment>
<evidence type="ECO:0000256" key="10">
    <source>
        <dbReference type="SAM" id="MobiDB-lite"/>
    </source>
</evidence>
<dbReference type="InterPro" id="IPR019150">
    <property type="entry name" value="Vesicle_transport_protein_Use1"/>
</dbReference>
<feature type="compositionally biased region" description="Polar residues" evidence="10">
    <location>
        <begin position="131"/>
        <end position="159"/>
    </location>
</feature>
<evidence type="ECO:0000256" key="1">
    <source>
        <dbReference type="ARBA" id="ARBA00004163"/>
    </source>
</evidence>
<feature type="compositionally biased region" description="Acidic residues" evidence="10">
    <location>
        <begin position="102"/>
        <end position="120"/>
    </location>
</feature>
<evidence type="ECO:0008006" key="14">
    <source>
        <dbReference type="Google" id="ProtNLM"/>
    </source>
</evidence>
<evidence type="ECO:0000256" key="2">
    <source>
        <dbReference type="ARBA" id="ARBA00007891"/>
    </source>
</evidence>
<keyword evidence="9 11" id="KW-0472">Membrane</keyword>
<keyword evidence="3" id="KW-0813">Transport</keyword>
<dbReference type="PANTHER" id="PTHR13050:SF7">
    <property type="entry name" value="VESICLE TRANSPORT PROTEIN USE1"/>
    <property type="match status" value="1"/>
</dbReference>
<keyword evidence="5" id="KW-0256">Endoplasmic reticulum</keyword>
<comment type="caution">
    <text evidence="12">The sequence shown here is derived from an EMBL/GenBank/DDBJ whole genome shotgun (WGS) entry which is preliminary data.</text>
</comment>
<evidence type="ECO:0000256" key="8">
    <source>
        <dbReference type="ARBA" id="ARBA00022989"/>
    </source>
</evidence>
<dbReference type="Proteomes" id="UP001492380">
    <property type="component" value="Unassembled WGS sequence"/>
</dbReference>
<accession>A0ABR1YL37</accession>
<dbReference type="PANTHER" id="PTHR13050">
    <property type="entry name" value="USE1-LIKE PROTEIN"/>
    <property type="match status" value="1"/>
</dbReference>
<feature type="compositionally biased region" description="Basic and acidic residues" evidence="10">
    <location>
        <begin position="166"/>
        <end position="175"/>
    </location>
</feature>
<reference evidence="12 13" key="1">
    <citation type="submission" date="2024-04" db="EMBL/GenBank/DDBJ databases">
        <title>Phyllosticta paracitricarpa is synonymous to the EU quarantine fungus P. citricarpa based on phylogenomic analyses.</title>
        <authorList>
            <consortium name="Lawrence Berkeley National Laboratory"/>
            <person name="Van Ingen-Buijs V.A."/>
            <person name="Van Westerhoven A.C."/>
            <person name="Haridas S."/>
            <person name="Skiadas P."/>
            <person name="Martin F."/>
            <person name="Groenewald J.Z."/>
            <person name="Crous P.W."/>
            <person name="Seidl M.F."/>
        </authorList>
    </citation>
    <scope>NUCLEOTIDE SEQUENCE [LARGE SCALE GENOMIC DNA]</scope>
    <source>
        <strain evidence="12 13">CBS 123374</strain>
    </source>
</reference>
<comment type="subcellular location">
    <subcellularLocation>
        <location evidence="1">Endoplasmic reticulum membrane</location>
        <topology evidence="1">Single-pass type IV membrane protein</topology>
    </subcellularLocation>
</comment>
<evidence type="ECO:0000313" key="13">
    <source>
        <dbReference type="Proteomes" id="UP001492380"/>
    </source>
</evidence>
<evidence type="ECO:0000256" key="5">
    <source>
        <dbReference type="ARBA" id="ARBA00022824"/>
    </source>
</evidence>
<evidence type="ECO:0000256" key="11">
    <source>
        <dbReference type="SAM" id="Phobius"/>
    </source>
</evidence>
<evidence type="ECO:0000256" key="7">
    <source>
        <dbReference type="ARBA" id="ARBA00022927"/>
    </source>
</evidence>